<reference evidence="1" key="1">
    <citation type="journal article" date="2021" name="Proc. Natl. Acad. Sci. U.S.A.">
        <title>A Catalog of Tens of Thousands of Viruses from Human Metagenomes Reveals Hidden Associations with Chronic Diseases.</title>
        <authorList>
            <person name="Tisza M.J."/>
            <person name="Buck C.B."/>
        </authorList>
    </citation>
    <scope>NUCLEOTIDE SEQUENCE</scope>
    <source>
        <strain evidence="1">Cty0j11</strain>
    </source>
</reference>
<protein>
    <submittedName>
        <fullName evidence="1">Uncharacterized protein</fullName>
    </submittedName>
</protein>
<proteinExistence type="predicted"/>
<sequence>MIKQLKIIRAINTELNRLERQRNVYLNLLCEDISGDTEEFILASVMEINEDIVYLEEILKEEVLNGNEDNS</sequence>
<dbReference type="EMBL" id="BK014877">
    <property type="protein sequence ID" value="DAD79996.1"/>
    <property type="molecule type" value="Genomic_DNA"/>
</dbReference>
<organism evidence="1">
    <name type="scientific">Podoviridae sp. cty0j11</name>
    <dbReference type="NCBI Taxonomy" id="2826592"/>
    <lineage>
        <taxon>Viruses</taxon>
        <taxon>Duplodnaviria</taxon>
        <taxon>Heunggongvirae</taxon>
        <taxon>Uroviricota</taxon>
        <taxon>Caudoviricetes</taxon>
    </lineage>
</organism>
<evidence type="ECO:0000313" key="1">
    <source>
        <dbReference type="EMBL" id="DAD79996.1"/>
    </source>
</evidence>
<name>A0A8S5MCP9_9CAUD</name>
<accession>A0A8S5MCP9</accession>